<comment type="caution">
    <text evidence="2">The sequence shown here is derived from an EMBL/GenBank/DDBJ whole genome shotgun (WGS) entry which is preliminary data.</text>
</comment>
<keyword evidence="1" id="KW-0732">Signal</keyword>
<gene>
    <name evidence="2" type="ORF">H2201_003845</name>
</gene>
<evidence type="ECO:0000313" key="2">
    <source>
        <dbReference type="EMBL" id="KAJ9665934.1"/>
    </source>
</evidence>
<name>A0ABQ9NU34_9PEZI</name>
<proteinExistence type="predicted"/>
<feature type="signal peptide" evidence="1">
    <location>
        <begin position="1"/>
        <end position="21"/>
    </location>
</feature>
<organism evidence="2 3">
    <name type="scientific">Coniosporium apollinis</name>
    <dbReference type="NCBI Taxonomy" id="61459"/>
    <lineage>
        <taxon>Eukaryota</taxon>
        <taxon>Fungi</taxon>
        <taxon>Dikarya</taxon>
        <taxon>Ascomycota</taxon>
        <taxon>Pezizomycotina</taxon>
        <taxon>Dothideomycetes</taxon>
        <taxon>Dothideomycetes incertae sedis</taxon>
        <taxon>Coniosporium</taxon>
    </lineage>
</organism>
<dbReference type="Proteomes" id="UP001172684">
    <property type="component" value="Unassembled WGS sequence"/>
</dbReference>
<evidence type="ECO:0008006" key="4">
    <source>
        <dbReference type="Google" id="ProtNLM"/>
    </source>
</evidence>
<dbReference type="EMBL" id="JAPDRL010000023">
    <property type="protein sequence ID" value="KAJ9665934.1"/>
    <property type="molecule type" value="Genomic_DNA"/>
</dbReference>
<evidence type="ECO:0000256" key="1">
    <source>
        <dbReference type="SAM" id="SignalP"/>
    </source>
</evidence>
<protein>
    <recommendedName>
        <fullName evidence="4">Killer toxin Kp4 domain-containing protein</fullName>
    </recommendedName>
</protein>
<sequence length="137" mass="15011">MFAFIIILLLYVSGLPLSVSAIPAQATALSNHTSTAMVSACGTDWIFLFMYADPTYKGDWHAVCVKPGTCHNVPGELNDKISSIGILGPTGLAYCQLYENELCNDVMKMIFAHQPGLSTFQHLERLDNKLSSYKCFG</sequence>
<feature type="chain" id="PRO_5047167019" description="Killer toxin Kp4 domain-containing protein" evidence="1">
    <location>
        <begin position="22"/>
        <end position="137"/>
    </location>
</feature>
<dbReference type="Gene3D" id="2.60.20.10">
    <property type="entry name" value="Crystallins"/>
    <property type="match status" value="1"/>
</dbReference>
<evidence type="ECO:0000313" key="3">
    <source>
        <dbReference type="Proteomes" id="UP001172684"/>
    </source>
</evidence>
<reference evidence="2" key="1">
    <citation type="submission" date="2022-10" db="EMBL/GenBank/DDBJ databases">
        <title>Culturing micro-colonial fungi from biological soil crusts in the Mojave desert and describing Neophaeococcomyces mojavensis, and introducing the new genera and species Taxawa tesnikishii.</title>
        <authorList>
            <person name="Kurbessoian T."/>
            <person name="Stajich J.E."/>
        </authorList>
    </citation>
    <scope>NUCLEOTIDE SEQUENCE</scope>
    <source>
        <strain evidence="2">TK_1</strain>
    </source>
</reference>
<accession>A0ABQ9NU34</accession>
<keyword evidence="3" id="KW-1185">Reference proteome</keyword>